<dbReference type="Proteomes" id="UP000318231">
    <property type="component" value="Chromosome"/>
</dbReference>
<dbReference type="InterPro" id="IPR001328">
    <property type="entry name" value="Pept_tRNA_hydro"/>
</dbReference>
<evidence type="ECO:0000256" key="1">
    <source>
        <dbReference type="ARBA" id="ARBA00013260"/>
    </source>
</evidence>
<dbReference type="EC" id="3.1.1.29" evidence="1 8"/>
<dbReference type="EMBL" id="QOKT01000003">
    <property type="protein sequence ID" value="RCJ01776.1"/>
    <property type="molecule type" value="Genomic_DNA"/>
</dbReference>
<dbReference type="Proteomes" id="UP001201240">
    <property type="component" value="Unassembled WGS sequence"/>
</dbReference>
<comment type="catalytic activity">
    <reaction evidence="6 8 9">
        <text>an N-acyl-L-alpha-aminoacyl-tRNA + H2O = an N-acyl-L-amino acid + a tRNA + H(+)</text>
        <dbReference type="Rhea" id="RHEA:54448"/>
        <dbReference type="Rhea" id="RHEA-COMP:10123"/>
        <dbReference type="Rhea" id="RHEA-COMP:13883"/>
        <dbReference type="ChEBI" id="CHEBI:15377"/>
        <dbReference type="ChEBI" id="CHEBI:15378"/>
        <dbReference type="ChEBI" id="CHEBI:59874"/>
        <dbReference type="ChEBI" id="CHEBI:78442"/>
        <dbReference type="ChEBI" id="CHEBI:138191"/>
        <dbReference type="EC" id="3.1.1.29"/>
    </reaction>
</comment>
<dbReference type="PROSITE" id="PS01195">
    <property type="entry name" value="PEPT_TRNA_HYDROL_1"/>
    <property type="match status" value="1"/>
</dbReference>
<evidence type="ECO:0000313" key="13">
    <source>
        <dbReference type="EMBL" id="RCJ01776.1"/>
    </source>
</evidence>
<feature type="binding site" evidence="8">
    <location>
        <position position="114"/>
    </location>
    <ligand>
        <name>tRNA</name>
        <dbReference type="ChEBI" id="CHEBI:17843"/>
    </ligand>
</feature>
<evidence type="ECO:0000256" key="3">
    <source>
        <dbReference type="ARBA" id="ARBA00022801"/>
    </source>
</evidence>
<dbReference type="GeneID" id="93848570"/>
<dbReference type="EMBL" id="CP041200">
    <property type="protein sequence ID" value="QDI64670.1"/>
    <property type="molecule type" value="Genomic_DNA"/>
</dbReference>
<comment type="subcellular location">
    <subcellularLocation>
        <location evidence="8">Cytoplasm</location>
    </subcellularLocation>
</comment>
<evidence type="ECO:0000313" key="12">
    <source>
        <dbReference type="EMBL" id="QDI64670.1"/>
    </source>
</evidence>
<keyword evidence="8" id="KW-0963">Cytoplasm</keyword>
<dbReference type="Gene3D" id="3.40.50.1470">
    <property type="entry name" value="Peptidyl-tRNA hydrolase"/>
    <property type="match status" value="1"/>
</dbReference>
<evidence type="ECO:0000313" key="14">
    <source>
        <dbReference type="Proteomes" id="UP000253077"/>
    </source>
</evidence>
<feature type="binding site" evidence="8">
    <location>
        <position position="66"/>
    </location>
    <ligand>
        <name>tRNA</name>
        <dbReference type="ChEBI" id="CHEBI:17843"/>
    </ligand>
</feature>
<organism evidence="12 15">
    <name type="scientific">Ureaplasma urealyticum</name>
    <name type="common">Ureaplasma urealyticum biotype 2</name>
    <dbReference type="NCBI Taxonomy" id="2130"/>
    <lineage>
        <taxon>Bacteria</taxon>
        <taxon>Bacillati</taxon>
        <taxon>Mycoplasmatota</taxon>
        <taxon>Mycoplasmoidales</taxon>
        <taxon>Mycoplasmoidaceae</taxon>
        <taxon>Ureaplasma</taxon>
    </lineage>
</organism>
<evidence type="ECO:0000256" key="2">
    <source>
        <dbReference type="ARBA" id="ARBA00022555"/>
    </source>
</evidence>
<dbReference type="CDD" id="cd00462">
    <property type="entry name" value="PTH"/>
    <property type="match status" value="1"/>
</dbReference>
<dbReference type="GO" id="GO:0004045">
    <property type="term" value="F:peptidyl-tRNA hydrolase activity"/>
    <property type="evidence" value="ECO:0007669"/>
    <property type="project" value="UniProtKB-UniRule"/>
</dbReference>
<evidence type="ECO:0000313" key="15">
    <source>
        <dbReference type="Proteomes" id="UP000318231"/>
    </source>
</evidence>
<evidence type="ECO:0000256" key="6">
    <source>
        <dbReference type="ARBA" id="ARBA00048707"/>
    </source>
</evidence>
<evidence type="ECO:0000256" key="9">
    <source>
        <dbReference type="RuleBase" id="RU000673"/>
    </source>
</evidence>
<dbReference type="PANTHER" id="PTHR17224:SF1">
    <property type="entry name" value="PEPTIDYL-TRNA HYDROLASE"/>
    <property type="match status" value="1"/>
</dbReference>
<comment type="function">
    <text evidence="8">Catalyzes the release of premature peptidyl moieties from peptidyl-tRNA molecules trapped in stalled 50S ribosomal subunits, and thus maintains levels of free tRNAs and 50S ribosomes.</text>
</comment>
<proteinExistence type="inferred from homology"/>
<dbReference type="GO" id="GO:0006515">
    <property type="term" value="P:protein quality control for misfolded or incompletely synthesized proteins"/>
    <property type="evidence" value="ECO:0007669"/>
    <property type="project" value="UniProtKB-UniRule"/>
</dbReference>
<dbReference type="SUPFAM" id="SSF53178">
    <property type="entry name" value="Peptidyl-tRNA hydrolase-like"/>
    <property type="match status" value="1"/>
</dbReference>
<dbReference type="Proteomes" id="UP000253077">
    <property type="component" value="Unassembled WGS sequence"/>
</dbReference>
<dbReference type="RefSeq" id="WP_004026167.1">
    <property type="nucleotide sequence ID" value="NZ_CAMXZD010000002.1"/>
</dbReference>
<evidence type="ECO:0000256" key="10">
    <source>
        <dbReference type="RuleBase" id="RU004320"/>
    </source>
</evidence>
<comment type="similarity">
    <text evidence="5 8 10">Belongs to the PTH family.</text>
</comment>
<comment type="subunit">
    <text evidence="8">Monomer.</text>
</comment>
<dbReference type="AlphaFoldDB" id="A0AAP9A9K1"/>
<feature type="binding site" evidence="8">
    <location>
        <position position="16"/>
    </location>
    <ligand>
        <name>tRNA</name>
        <dbReference type="ChEBI" id="CHEBI:17843"/>
    </ligand>
</feature>
<sequence>MEKYLIVGLGNPGSNYAKTRHNAGFMVVNEICNKLNLFLDNSKFNGMFAKTIYNNCVVFFCQPTTYMNLSGEFVSKMLKFYDIPIKNLIVIYDDVDTKLGVIKLRKKGSSGGQNGIKNIINLLKTEEIKRIRVGIGKDPHAKLDQYVLSNFKIDELVIIKPAIIKGALAALEAIGEDFDKVMNKFN</sequence>
<evidence type="ECO:0000256" key="4">
    <source>
        <dbReference type="ARBA" id="ARBA00022884"/>
    </source>
</evidence>
<dbReference type="GO" id="GO:0072344">
    <property type="term" value="P:rescue of stalled ribosome"/>
    <property type="evidence" value="ECO:0007669"/>
    <property type="project" value="UniProtKB-UniRule"/>
</dbReference>
<reference evidence="11 16" key="3">
    <citation type="submission" date="2021-10" db="EMBL/GenBank/DDBJ databases">
        <title>Sequencing the mobilome of antimicrobial resistant bacterial isolates spanning a range of GC content: The potential of a sustainable low cost, low infrastructure approach for surveillance with Oxford Nanopore sequencing.</title>
        <authorList>
            <person name="Sands K."/>
        </authorList>
    </citation>
    <scope>NUCLEOTIDE SEQUENCE [LARGE SCALE GENOMIC DNA]</scope>
    <source>
        <strain evidence="11 16">MIN-202</strain>
    </source>
</reference>
<dbReference type="NCBIfam" id="TIGR00447">
    <property type="entry name" value="pth"/>
    <property type="match status" value="1"/>
</dbReference>
<feature type="site" description="Stabilizes the basic form of H active site to accept a proton" evidence="8">
    <location>
        <position position="93"/>
    </location>
</feature>
<dbReference type="GO" id="GO:0000049">
    <property type="term" value="F:tRNA binding"/>
    <property type="evidence" value="ECO:0007669"/>
    <property type="project" value="UniProtKB-UniRule"/>
</dbReference>
<reference evidence="12 15" key="2">
    <citation type="submission" date="2019-07" db="EMBL/GenBank/DDBJ databases">
        <title>Comparative genomics of three clinical Ureaplasma species: analysis of their core genomes and virulence factors.</title>
        <authorList>
            <person name="Yang T."/>
            <person name="Zhang Y."/>
            <person name="Li X."/>
            <person name="Kong Y."/>
            <person name="Yu H."/>
            <person name="Ruan Z."/>
            <person name="Xie X."/>
            <person name="Zhang J."/>
        </authorList>
    </citation>
    <scope>NUCLEOTIDE SEQUENCE [LARGE SCALE GENOMIC DNA]</scope>
    <source>
        <strain evidence="12 15">132</strain>
    </source>
</reference>
<keyword evidence="2 8" id="KW-0820">tRNA-binding</keyword>
<evidence type="ECO:0000256" key="7">
    <source>
        <dbReference type="ARBA" id="ARBA00050038"/>
    </source>
</evidence>
<dbReference type="InterPro" id="IPR036416">
    <property type="entry name" value="Pept_tRNA_hydro_sf"/>
</dbReference>
<keyword evidence="3 8" id="KW-0378">Hydrolase</keyword>
<feature type="site" description="Discriminates between blocked and unblocked aminoacyl-tRNA" evidence="8">
    <location>
        <position position="11"/>
    </location>
</feature>
<feature type="active site" description="Proton acceptor" evidence="8">
    <location>
        <position position="21"/>
    </location>
</feature>
<dbReference type="InterPro" id="IPR018171">
    <property type="entry name" value="Pept_tRNA_hydro_CS"/>
</dbReference>
<evidence type="ECO:0000313" key="11">
    <source>
        <dbReference type="EMBL" id="MCF1348763.1"/>
    </source>
</evidence>
<protein>
    <recommendedName>
        <fullName evidence="7 8">Peptidyl-tRNA hydrolase</fullName>
        <shortName evidence="8">Pth</shortName>
        <ecNumber evidence="1 8">3.1.1.29</ecNumber>
    </recommendedName>
</protein>
<dbReference type="EMBL" id="JAJBIS010000001">
    <property type="protein sequence ID" value="MCF1348763.1"/>
    <property type="molecule type" value="Genomic_DNA"/>
</dbReference>
<accession>A0AAP9A9K1</accession>
<name>A0AAP9A9K1_UREUR</name>
<evidence type="ECO:0000256" key="5">
    <source>
        <dbReference type="ARBA" id="ARBA00038063"/>
    </source>
</evidence>
<reference evidence="13 14" key="1">
    <citation type="submission" date="2018-07" db="EMBL/GenBank/DDBJ databases">
        <title>Ureaplasma urealyticum 1000 the multidrug-resistant clinical isolate obtained from scrapings of the urogenital tract of a woman with inflammatory diseases of the reproductive organs.</title>
        <authorList>
            <person name="Kolesnikova E.A."/>
            <person name="Alekseeva A.E."/>
            <person name="Brusnigina N.F."/>
            <person name="Makhova M.A."/>
        </authorList>
    </citation>
    <scope>NUCLEOTIDE SEQUENCE [LARGE SCALE GENOMIC DNA]</scope>
    <source>
        <strain evidence="13 14">1000</strain>
    </source>
</reference>
<evidence type="ECO:0000256" key="8">
    <source>
        <dbReference type="HAMAP-Rule" id="MF_00083"/>
    </source>
</evidence>
<dbReference type="FunFam" id="3.40.50.1470:FF:000001">
    <property type="entry name" value="Peptidyl-tRNA hydrolase"/>
    <property type="match status" value="1"/>
</dbReference>
<dbReference type="PANTHER" id="PTHR17224">
    <property type="entry name" value="PEPTIDYL-TRNA HYDROLASE"/>
    <property type="match status" value="1"/>
</dbReference>
<dbReference type="HAMAP" id="MF_00083">
    <property type="entry name" value="Pept_tRNA_hydro_bact"/>
    <property type="match status" value="1"/>
</dbReference>
<dbReference type="GO" id="GO:0005737">
    <property type="term" value="C:cytoplasm"/>
    <property type="evidence" value="ECO:0007669"/>
    <property type="project" value="UniProtKB-SubCell"/>
</dbReference>
<comment type="function">
    <text evidence="8">Hydrolyzes ribosome-free peptidyl-tRNAs (with 1 or more amino acids incorporated), which drop off the ribosome during protein synthesis, or as a result of ribosome stalling.</text>
</comment>
<feature type="binding site" evidence="8">
    <location>
        <position position="68"/>
    </location>
    <ligand>
        <name>tRNA</name>
        <dbReference type="ChEBI" id="CHEBI:17843"/>
    </ligand>
</feature>
<keyword evidence="4 8" id="KW-0694">RNA-binding</keyword>
<dbReference type="Pfam" id="PF01195">
    <property type="entry name" value="Pept_tRNA_hydro"/>
    <property type="match status" value="1"/>
</dbReference>
<evidence type="ECO:0000313" key="16">
    <source>
        <dbReference type="Proteomes" id="UP001201240"/>
    </source>
</evidence>
<gene>
    <name evidence="8 11" type="primary">pth</name>
    <name evidence="13" type="ORF">DSQ42_00395</name>
    <name evidence="12" type="ORF">FJM05_00395</name>
    <name evidence="11" type="ORF">LH652_00405</name>
</gene>